<reference evidence="8 9" key="1">
    <citation type="submission" date="2016-10" db="EMBL/GenBank/DDBJ databases">
        <authorList>
            <person name="de Groot N.N."/>
        </authorList>
    </citation>
    <scope>NUCLEOTIDE SEQUENCE [LARGE SCALE GENOMIC DNA]</scope>
    <source>
        <strain evidence="8 9">AA1</strain>
    </source>
</reference>
<evidence type="ECO:0000313" key="9">
    <source>
        <dbReference type="Proteomes" id="UP000198870"/>
    </source>
</evidence>
<comment type="similarity">
    <text evidence="2">Belongs to the OmpP1/FadL family.</text>
</comment>
<protein>
    <submittedName>
        <fullName evidence="8">Long-chain fatty acid transport protein</fullName>
    </submittedName>
</protein>
<dbReference type="Gene3D" id="2.40.160.60">
    <property type="entry name" value="Outer membrane protein transport protein (OMPP1/FadL/TodX)"/>
    <property type="match status" value="1"/>
</dbReference>
<keyword evidence="9" id="KW-1185">Reference proteome</keyword>
<proteinExistence type="inferred from homology"/>
<comment type="subcellular location">
    <subcellularLocation>
        <location evidence="1">Cell outer membrane</location>
        <topology evidence="1">Multi-pass membrane protein</topology>
    </subcellularLocation>
</comment>
<keyword evidence="5" id="KW-0732">Signal</keyword>
<dbReference type="GO" id="GO:0015483">
    <property type="term" value="F:long-chain fatty acid transporting porin activity"/>
    <property type="evidence" value="ECO:0007669"/>
    <property type="project" value="TreeGrafter"/>
</dbReference>
<keyword evidence="6" id="KW-0472">Membrane</keyword>
<dbReference type="PANTHER" id="PTHR35093:SF8">
    <property type="entry name" value="OUTER MEMBRANE PROTEIN NMB0088-RELATED"/>
    <property type="match status" value="1"/>
</dbReference>
<dbReference type="SUPFAM" id="SSF56935">
    <property type="entry name" value="Porins"/>
    <property type="match status" value="1"/>
</dbReference>
<dbReference type="EMBL" id="FMUX01000005">
    <property type="protein sequence ID" value="SCY23051.1"/>
    <property type="molecule type" value="Genomic_DNA"/>
</dbReference>
<dbReference type="GO" id="GO:0009279">
    <property type="term" value="C:cell outer membrane"/>
    <property type="evidence" value="ECO:0007669"/>
    <property type="project" value="UniProtKB-SubCell"/>
</dbReference>
<dbReference type="InterPro" id="IPR005017">
    <property type="entry name" value="OMPP1/FadL/TodX"/>
</dbReference>
<evidence type="ECO:0000256" key="4">
    <source>
        <dbReference type="ARBA" id="ARBA00022692"/>
    </source>
</evidence>
<organism evidence="8 9">
    <name type="scientific">Desulfoluna spongiiphila</name>
    <dbReference type="NCBI Taxonomy" id="419481"/>
    <lineage>
        <taxon>Bacteria</taxon>
        <taxon>Pseudomonadati</taxon>
        <taxon>Thermodesulfobacteriota</taxon>
        <taxon>Desulfobacteria</taxon>
        <taxon>Desulfobacterales</taxon>
        <taxon>Desulfolunaceae</taxon>
        <taxon>Desulfoluna</taxon>
    </lineage>
</organism>
<keyword evidence="4" id="KW-0812">Transmembrane</keyword>
<evidence type="ECO:0000256" key="2">
    <source>
        <dbReference type="ARBA" id="ARBA00008163"/>
    </source>
</evidence>
<dbReference type="RefSeq" id="WP_092210381.1">
    <property type="nucleotide sequence ID" value="NZ_FMUX01000005.1"/>
</dbReference>
<dbReference type="Pfam" id="PF03349">
    <property type="entry name" value="Toluene_X"/>
    <property type="match status" value="1"/>
</dbReference>
<keyword evidence="3" id="KW-1134">Transmembrane beta strand</keyword>
<dbReference type="Proteomes" id="UP000198870">
    <property type="component" value="Unassembled WGS sequence"/>
</dbReference>
<gene>
    <name evidence="8" type="ORF">SAMN05216233_105224</name>
</gene>
<evidence type="ECO:0000256" key="7">
    <source>
        <dbReference type="ARBA" id="ARBA00023237"/>
    </source>
</evidence>
<sequence length="421" mass="45546">MKTTGWFLVGIGLLLLSAQAAFGGGVWLYEAGTPDMGTAQAGRAALASDASTASFNPAGMSRLDRSQLMVALVGLEVKAKFSSYESNKGGGDGGDAGGFVPIFGFHYVHKLNEDVSLGISTGSYFGLGLDYGATWAGRYYIQEAELITYAVNPGISYRVNEMLSFGFGISLVYGELDQKVALANLEPGADGQLSVEEDDTEFGFNLGVLVEPTEKLRLGLTYRSEVEMEFKDSATLNNIGPGLQVLLDSLGLTDSTVDLGLNIPQAVMASGVFEVSDQWAILANIGWQDWSAFGQQTLTLKSDTSTSLVQDHDYDDTWHFALGAQYRFDDPWLWSFGMAYDTSPMDRTTRTPDAPLDRQVRIGTGIQYDINADMTVGAAYEFIDAGAANMDLESEPLRGTLRGDYATNEIHAFAVNMSYKF</sequence>
<evidence type="ECO:0000256" key="3">
    <source>
        <dbReference type="ARBA" id="ARBA00022452"/>
    </source>
</evidence>
<keyword evidence="7" id="KW-0998">Cell outer membrane</keyword>
<evidence type="ECO:0000256" key="5">
    <source>
        <dbReference type="ARBA" id="ARBA00022729"/>
    </source>
</evidence>
<evidence type="ECO:0000313" key="8">
    <source>
        <dbReference type="EMBL" id="SCY23051.1"/>
    </source>
</evidence>
<evidence type="ECO:0000256" key="6">
    <source>
        <dbReference type="ARBA" id="ARBA00023136"/>
    </source>
</evidence>
<dbReference type="PANTHER" id="PTHR35093">
    <property type="entry name" value="OUTER MEMBRANE PROTEIN NMB0088-RELATED"/>
    <property type="match status" value="1"/>
</dbReference>
<evidence type="ECO:0000256" key="1">
    <source>
        <dbReference type="ARBA" id="ARBA00004571"/>
    </source>
</evidence>
<accession>A0A1G5E8I1</accession>
<dbReference type="OrthoDB" id="9922at2"/>
<dbReference type="AlphaFoldDB" id="A0A1G5E8I1"/>
<name>A0A1G5E8I1_9BACT</name>